<sequence length="416" mass="44108">MRTSKTHPLQIAEVVPAPGLGRIGLTFCPGKHDRAAYSGAWARDLDLDLEAIVAWGARALVTLVEPEELIALKVPGLGAAAQARGLVWRHLPIADYSVPDALFEARWASEGRALRDALRAGQDIVVHCKGGLGRAGMIAARLMVELGTEPKAAIRAVREARPGAIETPSQLALVRRTERQEEPLQIDVASMTREGGRLGTNPGGIWADTQGRRYYVKELESAAHARNEYLAAALYRLAGAPVLTYVPCAAPDQVATLFVPVEKSCVAKLSPEERRAAQQWFGVHAWLANWDAAGALGDNQGLVHGTVTTLDVGGALAFRAQGDPKGAAFGTEVGEIERLRTDPDNPQAVALFGPMRAADLAAALAVVTRLPDAAIARVVAEAGCGEKLAAKLLARKQDIARQDAALRASGVAAPDR</sequence>
<gene>
    <name evidence="4" type="ORF">ACFSM0_01340</name>
</gene>
<name>A0ABW5A509_9RHOB</name>
<dbReference type="InterPro" id="IPR001763">
    <property type="entry name" value="Rhodanese-like_dom"/>
</dbReference>
<dbReference type="EC" id="3.1.3.48" evidence="1"/>
<dbReference type="EMBL" id="JBHUIX010000002">
    <property type="protein sequence ID" value="MFD2172724.1"/>
    <property type="molecule type" value="Genomic_DNA"/>
</dbReference>
<evidence type="ECO:0000259" key="2">
    <source>
        <dbReference type="PROSITE" id="PS50056"/>
    </source>
</evidence>
<dbReference type="SUPFAM" id="SSF52799">
    <property type="entry name" value="(Phosphotyrosine protein) phosphatases II"/>
    <property type="match status" value="1"/>
</dbReference>
<accession>A0ABW5A509</accession>
<dbReference type="GO" id="GO:0004860">
    <property type="term" value="F:protein kinase inhibitor activity"/>
    <property type="evidence" value="ECO:0007669"/>
    <property type="project" value="UniProtKB-KW"/>
</dbReference>
<dbReference type="PANTHER" id="PTHR23339">
    <property type="entry name" value="TYROSINE SPECIFIC PROTEIN PHOSPHATASE AND DUAL SPECIFICITY PROTEIN PHOSPHATASE"/>
    <property type="match status" value="1"/>
</dbReference>
<dbReference type="Pfam" id="PF22785">
    <property type="entry name" value="Tc-R-P"/>
    <property type="match status" value="1"/>
</dbReference>
<dbReference type="RefSeq" id="WP_377386011.1">
    <property type="nucleotide sequence ID" value="NZ_JBHUIX010000002.1"/>
</dbReference>
<evidence type="ECO:0000256" key="1">
    <source>
        <dbReference type="ARBA" id="ARBA00013064"/>
    </source>
</evidence>
<feature type="domain" description="Rhodanese" evidence="3">
    <location>
        <begin position="89"/>
        <end position="166"/>
    </location>
</feature>
<feature type="domain" description="Tyrosine specific protein phosphatases" evidence="2">
    <location>
        <begin position="105"/>
        <end position="172"/>
    </location>
</feature>
<proteinExistence type="predicted"/>
<dbReference type="Proteomes" id="UP001597413">
    <property type="component" value="Unassembled WGS sequence"/>
</dbReference>
<protein>
    <recommendedName>
        <fullName evidence="1">protein-tyrosine-phosphatase</fullName>
        <ecNumber evidence="1">3.1.3.48</ecNumber>
    </recommendedName>
</protein>
<dbReference type="InterPro" id="IPR050561">
    <property type="entry name" value="PTP"/>
</dbReference>
<dbReference type="CDD" id="cd14505">
    <property type="entry name" value="CDKN3-like"/>
    <property type="match status" value="1"/>
</dbReference>
<dbReference type="InterPro" id="IPR003595">
    <property type="entry name" value="Tyr_Pase_cat"/>
</dbReference>
<dbReference type="PROSITE" id="PS50206">
    <property type="entry name" value="RHODANESE_3"/>
    <property type="match status" value="1"/>
</dbReference>
<keyword evidence="4" id="KW-0649">Protein kinase inhibitor</keyword>
<organism evidence="4 5">
    <name type="scientific">Rhodobacter lacus</name>
    <dbReference type="NCBI Taxonomy" id="1641972"/>
    <lineage>
        <taxon>Bacteria</taxon>
        <taxon>Pseudomonadati</taxon>
        <taxon>Pseudomonadota</taxon>
        <taxon>Alphaproteobacteria</taxon>
        <taxon>Rhodobacterales</taxon>
        <taxon>Rhodobacter group</taxon>
        <taxon>Rhodobacter</taxon>
    </lineage>
</organism>
<dbReference type="Gene3D" id="3.90.190.10">
    <property type="entry name" value="Protein tyrosine phosphatase superfamily"/>
    <property type="match status" value="1"/>
</dbReference>
<comment type="caution">
    <text evidence="4">The sequence shown here is derived from an EMBL/GenBank/DDBJ whole genome shotgun (WGS) entry which is preliminary data.</text>
</comment>
<evidence type="ECO:0000259" key="3">
    <source>
        <dbReference type="PROSITE" id="PS50206"/>
    </source>
</evidence>
<dbReference type="InterPro" id="IPR000387">
    <property type="entry name" value="Tyr_Pase_dom"/>
</dbReference>
<dbReference type="InterPro" id="IPR029021">
    <property type="entry name" value="Prot-tyrosine_phosphatase-like"/>
</dbReference>
<keyword evidence="5" id="KW-1185">Reference proteome</keyword>
<reference evidence="5" key="1">
    <citation type="journal article" date="2019" name="Int. J. Syst. Evol. Microbiol.">
        <title>The Global Catalogue of Microorganisms (GCM) 10K type strain sequencing project: providing services to taxonomists for standard genome sequencing and annotation.</title>
        <authorList>
            <consortium name="The Broad Institute Genomics Platform"/>
            <consortium name="The Broad Institute Genome Sequencing Center for Infectious Disease"/>
            <person name="Wu L."/>
            <person name="Ma J."/>
        </authorList>
    </citation>
    <scope>NUCLEOTIDE SEQUENCE [LARGE SCALE GENOMIC DNA]</scope>
    <source>
        <strain evidence="5">CCUG 55131</strain>
    </source>
</reference>
<dbReference type="PROSITE" id="PS50056">
    <property type="entry name" value="TYR_PHOSPHATASE_2"/>
    <property type="match status" value="1"/>
</dbReference>
<evidence type="ECO:0000313" key="4">
    <source>
        <dbReference type="EMBL" id="MFD2172724.1"/>
    </source>
</evidence>
<dbReference type="SMART" id="SM00404">
    <property type="entry name" value="PTPc_motif"/>
    <property type="match status" value="1"/>
</dbReference>
<evidence type="ECO:0000313" key="5">
    <source>
        <dbReference type="Proteomes" id="UP001597413"/>
    </source>
</evidence>